<dbReference type="AlphaFoldDB" id="A0A0D2D3H3"/>
<dbReference type="Gene3D" id="3.20.20.100">
    <property type="entry name" value="NADP-dependent oxidoreductase domain"/>
    <property type="match status" value="1"/>
</dbReference>
<evidence type="ECO:0000256" key="2">
    <source>
        <dbReference type="ARBA" id="ARBA00023002"/>
    </source>
</evidence>
<dbReference type="GeneID" id="27363039"/>
<dbReference type="PANTHER" id="PTHR43364:SF7">
    <property type="entry name" value="NADP-DEPENDENT OXIDOREDUCTASE DOMAIN-CONTAINING PROTEIN-RELATED"/>
    <property type="match status" value="1"/>
</dbReference>
<organism evidence="5 6">
    <name type="scientific">Exophiala oligosperma</name>
    <dbReference type="NCBI Taxonomy" id="215243"/>
    <lineage>
        <taxon>Eukaryota</taxon>
        <taxon>Fungi</taxon>
        <taxon>Dikarya</taxon>
        <taxon>Ascomycota</taxon>
        <taxon>Pezizomycotina</taxon>
        <taxon>Eurotiomycetes</taxon>
        <taxon>Chaetothyriomycetidae</taxon>
        <taxon>Chaetothyriales</taxon>
        <taxon>Herpotrichiellaceae</taxon>
        <taxon>Exophiala</taxon>
    </lineage>
</organism>
<dbReference type="InterPro" id="IPR050523">
    <property type="entry name" value="AKR_Detox_Biosynth"/>
</dbReference>
<feature type="domain" description="NADP-dependent oxidoreductase" evidence="4">
    <location>
        <begin position="26"/>
        <end position="331"/>
    </location>
</feature>
<protein>
    <recommendedName>
        <fullName evidence="4">NADP-dependent oxidoreductase domain-containing protein</fullName>
    </recommendedName>
</protein>
<keyword evidence="2" id="KW-0560">Oxidoreductase</keyword>
<evidence type="ECO:0000256" key="3">
    <source>
        <dbReference type="ARBA" id="ARBA00038157"/>
    </source>
</evidence>
<evidence type="ECO:0000256" key="1">
    <source>
        <dbReference type="ARBA" id="ARBA00022857"/>
    </source>
</evidence>
<name>A0A0D2D3H3_9EURO</name>
<accession>A0A0D2D3H3</accession>
<reference evidence="5 6" key="1">
    <citation type="submission" date="2015-01" db="EMBL/GenBank/DDBJ databases">
        <title>The Genome Sequence of Exophiala oligosperma CBS72588.</title>
        <authorList>
            <consortium name="The Broad Institute Genomics Platform"/>
            <person name="Cuomo C."/>
            <person name="de Hoog S."/>
            <person name="Gorbushina A."/>
            <person name="Stielow B."/>
            <person name="Teixiera M."/>
            <person name="Abouelleil A."/>
            <person name="Chapman S.B."/>
            <person name="Priest M."/>
            <person name="Young S.K."/>
            <person name="Wortman J."/>
            <person name="Nusbaum C."/>
            <person name="Birren B."/>
        </authorList>
    </citation>
    <scope>NUCLEOTIDE SEQUENCE [LARGE SCALE GENOMIC DNA]</scope>
    <source>
        <strain evidence="5 6">CBS 72588</strain>
    </source>
</reference>
<comment type="similarity">
    <text evidence="3">Belongs to the aldo/keto reductase family. Aldo/keto reductase 2 subfamily.</text>
</comment>
<keyword evidence="6" id="KW-1185">Reference proteome</keyword>
<dbReference type="RefSeq" id="XP_016257066.1">
    <property type="nucleotide sequence ID" value="XM_016412567.1"/>
</dbReference>
<evidence type="ECO:0000313" key="6">
    <source>
        <dbReference type="Proteomes" id="UP000053342"/>
    </source>
</evidence>
<evidence type="ECO:0000259" key="4">
    <source>
        <dbReference type="Pfam" id="PF00248"/>
    </source>
</evidence>
<dbReference type="InterPro" id="IPR023210">
    <property type="entry name" value="NADP_OxRdtase_dom"/>
</dbReference>
<dbReference type="OrthoDB" id="48988at2759"/>
<gene>
    <name evidence="5" type="ORF">PV06_10965</name>
</gene>
<dbReference type="STRING" id="215243.A0A0D2D3H3"/>
<keyword evidence="1" id="KW-0521">NADP</keyword>
<dbReference type="HOGENOM" id="CLU_023205_2_2_1"/>
<proteinExistence type="inferred from homology"/>
<dbReference type="VEuPathDB" id="FungiDB:PV06_10965"/>
<dbReference type="InterPro" id="IPR036812">
    <property type="entry name" value="NAD(P)_OxRdtase_dom_sf"/>
</dbReference>
<dbReference type="EMBL" id="KN847348">
    <property type="protein sequence ID" value="KIW36850.1"/>
    <property type="molecule type" value="Genomic_DNA"/>
</dbReference>
<dbReference type="Proteomes" id="UP000053342">
    <property type="component" value="Unassembled WGS sequence"/>
</dbReference>
<dbReference type="PANTHER" id="PTHR43364">
    <property type="entry name" value="NADH-SPECIFIC METHYLGLYOXAL REDUCTASE-RELATED"/>
    <property type="match status" value="1"/>
</dbReference>
<dbReference type="Pfam" id="PF00248">
    <property type="entry name" value="Aldo_ket_red"/>
    <property type="match status" value="1"/>
</dbReference>
<sequence>MATTETKPLLSRYRLLSPSAAVFVSPICLGSMNFGTNYKAMMGECSKETTFEILDHYFGEGGNFIDTANSYHAGQTEEWLGEWMAARGNRDQIVLATKYTGVHRPADQSIKVRPNYGGNGMKSLRLTVEDSLKSLQTSYIDILYVHWWNFTASIPEVMQGLNDLVASGKVLYLGISDSPAWLVTKANQYARDHGLRQFVVYQGAWNAAMRDFERDIIPMCREEGMGMCPYGVLNSGRFQTEATYKEREKNNPGRNQATISSRDKAVAGVLEKIANSKKVTLGNVALAYILQKAPYVYPIVGGRKLEHIKDNISSLSTTLTADEIDQIEKAYDFDPGFPHTFLSGTLIDGADAPQRGASHPSEIRWTHFQGTFDWVDYPKAIPLGNV</sequence>
<dbReference type="GO" id="GO:0016491">
    <property type="term" value="F:oxidoreductase activity"/>
    <property type="evidence" value="ECO:0007669"/>
    <property type="project" value="UniProtKB-KW"/>
</dbReference>
<dbReference type="SUPFAM" id="SSF51430">
    <property type="entry name" value="NAD(P)-linked oxidoreductase"/>
    <property type="match status" value="1"/>
</dbReference>
<evidence type="ECO:0000313" key="5">
    <source>
        <dbReference type="EMBL" id="KIW36850.1"/>
    </source>
</evidence>